<keyword evidence="3" id="KW-1185">Reference proteome</keyword>
<evidence type="ECO:0000256" key="1">
    <source>
        <dbReference type="SAM" id="SignalP"/>
    </source>
</evidence>
<feature type="signal peptide" evidence="1">
    <location>
        <begin position="1"/>
        <end position="29"/>
    </location>
</feature>
<keyword evidence="1" id="KW-0732">Signal</keyword>
<evidence type="ECO:0000313" key="2">
    <source>
        <dbReference type="EMBL" id="MFD1314856.1"/>
    </source>
</evidence>
<dbReference type="Pfam" id="PF11276">
    <property type="entry name" value="DUF3078"/>
    <property type="match status" value="1"/>
</dbReference>
<dbReference type="Proteomes" id="UP001597201">
    <property type="component" value="Unassembled WGS sequence"/>
</dbReference>
<feature type="chain" id="PRO_5045221923" evidence="1">
    <location>
        <begin position="30"/>
        <end position="438"/>
    </location>
</feature>
<comment type="caution">
    <text evidence="2">The sequence shown here is derived from an EMBL/GenBank/DDBJ whole genome shotgun (WGS) entry which is preliminary data.</text>
</comment>
<gene>
    <name evidence="2" type="ORF">ACFQ39_04460</name>
</gene>
<organism evidence="2 3">
    <name type="scientific">Namhaeicola litoreus</name>
    <dbReference type="NCBI Taxonomy" id="1052145"/>
    <lineage>
        <taxon>Bacteria</taxon>
        <taxon>Pseudomonadati</taxon>
        <taxon>Bacteroidota</taxon>
        <taxon>Flavobacteriia</taxon>
        <taxon>Flavobacteriales</taxon>
        <taxon>Flavobacteriaceae</taxon>
        <taxon>Namhaeicola</taxon>
    </lineage>
</organism>
<proteinExistence type="predicted"/>
<reference evidence="3" key="1">
    <citation type="journal article" date="2019" name="Int. J. Syst. Evol. Microbiol.">
        <title>The Global Catalogue of Microorganisms (GCM) 10K type strain sequencing project: providing services to taxonomists for standard genome sequencing and annotation.</title>
        <authorList>
            <consortium name="The Broad Institute Genomics Platform"/>
            <consortium name="The Broad Institute Genome Sequencing Center for Infectious Disease"/>
            <person name="Wu L."/>
            <person name="Ma J."/>
        </authorList>
    </citation>
    <scope>NUCLEOTIDE SEQUENCE [LARGE SCALE GENOMIC DNA]</scope>
    <source>
        <strain evidence="3">CCUG 61485</strain>
    </source>
</reference>
<dbReference type="InterPro" id="IPR021428">
    <property type="entry name" value="DUF3078"/>
</dbReference>
<sequence>MIKSTSQKSKWGKGLGLFFSILYFSSSFAQITTTYDYGNSVDTILPVTSTDTIKKEVLQDQSIIDLMNIENNSIPEPYISLKKSLLDSLLKPFYTYRIDSAGLDSVIQPKYRMRIRQVNGDTLFVPLPKESEHLVTKRIYRFQPVQIEQQVNQQNVDRLQKLNAPVWWKNEDVFTLAVSEAAFINWNAGGNNSIAGLAKLSMVRKYQKLFTLWNNELFLSYGLNNTEERGLRKTEDRIQLNSTFGYRSDTISHWYYSAKFNFKTQFTDGFNYPNTDDPISRFFAPAYLFFGAGTEYNVKKEKLSVYMSPLTVKSTFVFDDKLSAEGAFGVEPGERSRVEFGIFTEASWETEVMKNVTMNNRLGLYTDYLNDFGNIDVDWAIDFKLSVNKWIKANLGGHLIYDNDIKIKEDTDGDGNLETLGPRVQFKQVFNVGLSLNF</sequence>
<name>A0ABW3XZ56_9FLAO</name>
<protein>
    <submittedName>
        <fullName evidence="2">DUF3078 domain-containing protein</fullName>
    </submittedName>
</protein>
<dbReference type="EMBL" id="JBHTMY010000002">
    <property type="protein sequence ID" value="MFD1314856.1"/>
    <property type="molecule type" value="Genomic_DNA"/>
</dbReference>
<accession>A0ABW3XZ56</accession>
<evidence type="ECO:0000313" key="3">
    <source>
        <dbReference type="Proteomes" id="UP001597201"/>
    </source>
</evidence>
<dbReference type="RefSeq" id="WP_377176782.1">
    <property type="nucleotide sequence ID" value="NZ_JBHTMY010000002.1"/>
</dbReference>